<sequence>MRGATARAVPRQCCRARDRDTVLRAVRATRGLPRTVPRLCSRARAAVSRPRCDNTAACGVPVRRPSSARGFDSVAARGWPHLGPHMQVAERRSSCTWDCDSAAARGWPHLGPAPPSFLLPHPNTMPPGFLLARLSSPFSNSFSSEDKVEDDLRAEEEEERRKPLAPPPLQATEPVIIAPLPSFPTPQLTIKEKKELASYAHSLGSEM</sequence>
<protein>
    <submittedName>
        <fullName evidence="2">Uncharacterized protein</fullName>
    </submittedName>
</protein>
<feature type="region of interest" description="Disordered" evidence="1">
    <location>
        <begin position="140"/>
        <end position="176"/>
    </location>
</feature>
<organism evidence="2 3">
    <name type="scientific">Platanthera guangdongensis</name>
    <dbReference type="NCBI Taxonomy" id="2320717"/>
    <lineage>
        <taxon>Eukaryota</taxon>
        <taxon>Viridiplantae</taxon>
        <taxon>Streptophyta</taxon>
        <taxon>Embryophyta</taxon>
        <taxon>Tracheophyta</taxon>
        <taxon>Spermatophyta</taxon>
        <taxon>Magnoliopsida</taxon>
        <taxon>Liliopsida</taxon>
        <taxon>Asparagales</taxon>
        <taxon>Orchidaceae</taxon>
        <taxon>Orchidoideae</taxon>
        <taxon>Orchideae</taxon>
        <taxon>Orchidinae</taxon>
        <taxon>Platanthera</taxon>
    </lineage>
</organism>
<dbReference type="Proteomes" id="UP001412067">
    <property type="component" value="Unassembled WGS sequence"/>
</dbReference>
<feature type="compositionally biased region" description="Acidic residues" evidence="1">
    <location>
        <begin position="147"/>
        <end position="158"/>
    </location>
</feature>
<evidence type="ECO:0000313" key="3">
    <source>
        <dbReference type="Proteomes" id="UP001412067"/>
    </source>
</evidence>
<comment type="caution">
    <text evidence="2">The sequence shown here is derived from an EMBL/GenBank/DDBJ whole genome shotgun (WGS) entry which is preliminary data.</text>
</comment>
<evidence type="ECO:0000313" key="2">
    <source>
        <dbReference type="EMBL" id="KAK8969673.1"/>
    </source>
</evidence>
<proteinExistence type="predicted"/>
<evidence type="ECO:0000256" key="1">
    <source>
        <dbReference type="SAM" id="MobiDB-lite"/>
    </source>
</evidence>
<gene>
    <name evidence="2" type="ORF">KSP40_PGU014636</name>
</gene>
<name>A0ABR2MZL5_9ASPA</name>
<accession>A0ABR2MZL5</accession>
<dbReference type="EMBL" id="JBBWWR010000003">
    <property type="protein sequence ID" value="KAK8969673.1"/>
    <property type="molecule type" value="Genomic_DNA"/>
</dbReference>
<reference evidence="2 3" key="1">
    <citation type="journal article" date="2022" name="Nat. Plants">
        <title>Genomes of leafy and leafless Platanthera orchids illuminate the evolution of mycoheterotrophy.</title>
        <authorList>
            <person name="Li M.H."/>
            <person name="Liu K.W."/>
            <person name="Li Z."/>
            <person name="Lu H.C."/>
            <person name="Ye Q.L."/>
            <person name="Zhang D."/>
            <person name="Wang J.Y."/>
            <person name="Li Y.F."/>
            <person name="Zhong Z.M."/>
            <person name="Liu X."/>
            <person name="Yu X."/>
            <person name="Liu D.K."/>
            <person name="Tu X.D."/>
            <person name="Liu B."/>
            <person name="Hao Y."/>
            <person name="Liao X.Y."/>
            <person name="Jiang Y.T."/>
            <person name="Sun W.H."/>
            <person name="Chen J."/>
            <person name="Chen Y.Q."/>
            <person name="Ai Y."/>
            <person name="Zhai J.W."/>
            <person name="Wu S.S."/>
            <person name="Zhou Z."/>
            <person name="Hsiao Y.Y."/>
            <person name="Wu W.L."/>
            <person name="Chen Y.Y."/>
            <person name="Lin Y.F."/>
            <person name="Hsu J.L."/>
            <person name="Li C.Y."/>
            <person name="Wang Z.W."/>
            <person name="Zhao X."/>
            <person name="Zhong W.Y."/>
            <person name="Ma X.K."/>
            <person name="Ma L."/>
            <person name="Huang J."/>
            <person name="Chen G.Z."/>
            <person name="Huang M.Z."/>
            <person name="Huang L."/>
            <person name="Peng D.H."/>
            <person name="Luo Y.B."/>
            <person name="Zou S.Q."/>
            <person name="Chen S.P."/>
            <person name="Lan S."/>
            <person name="Tsai W.C."/>
            <person name="Van de Peer Y."/>
            <person name="Liu Z.J."/>
        </authorList>
    </citation>
    <scope>NUCLEOTIDE SEQUENCE [LARGE SCALE GENOMIC DNA]</scope>
    <source>
        <strain evidence="2">Lor288</strain>
    </source>
</reference>
<keyword evidence="3" id="KW-1185">Reference proteome</keyword>